<evidence type="ECO:0000313" key="2">
    <source>
        <dbReference type="EMBL" id="KAJ7646124.1"/>
    </source>
</evidence>
<accession>A0AAD7FY94</accession>
<feature type="compositionally biased region" description="Pro residues" evidence="1">
    <location>
        <begin position="305"/>
        <end position="315"/>
    </location>
</feature>
<organism evidence="2 3">
    <name type="scientific">Mycena rosella</name>
    <name type="common">Pink bonnet</name>
    <name type="synonym">Agaricus rosellus</name>
    <dbReference type="NCBI Taxonomy" id="1033263"/>
    <lineage>
        <taxon>Eukaryota</taxon>
        <taxon>Fungi</taxon>
        <taxon>Dikarya</taxon>
        <taxon>Basidiomycota</taxon>
        <taxon>Agaricomycotina</taxon>
        <taxon>Agaricomycetes</taxon>
        <taxon>Agaricomycetidae</taxon>
        <taxon>Agaricales</taxon>
        <taxon>Marasmiineae</taxon>
        <taxon>Mycenaceae</taxon>
        <taxon>Mycena</taxon>
    </lineage>
</organism>
<evidence type="ECO:0000313" key="3">
    <source>
        <dbReference type="Proteomes" id="UP001221757"/>
    </source>
</evidence>
<proteinExistence type="predicted"/>
<feature type="region of interest" description="Disordered" evidence="1">
    <location>
        <begin position="180"/>
        <end position="202"/>
    </location>
</feature>
<dbReference type="AlphaFoldDB" id="A0AAD7FY94"/>
<reference evidence="2" key="1">
    <citation type="submission" date="2023-03" db="EMBL/GenBank/DDBJ databases">
        <title>Massive genome expansion in bonnet fungi (Mycena s.s.) driven by repeated elements and novel gene families across ecological guilds.</title>
        <authorList>
            <consortium name="Lawrence Berkeley National Laboratory"/>
            <person name="Harder C.B."/>
            <person name="Miyauchi S."/>
            <person name="Viragh M."/>
            <person name="Kuo A."/>
            <person name="Thoen E."/>
            <person name="Andreopoulos B."/>
            <person name="Lu D."/>
            <person name="Skrede I."/>
            <person name="Drula E."/>
            <person name="Henrissat B."/>
            <person name="Morin E."/>
            <person name="Kohler A."/>
            <person name="Barry K."/>
            <person name="LaButti K."/>
            <person name="Morin E."/>
            <person name="Salamov A."/>
            <person name="Lipzen A."/>
            <person name="Mereny Z."/>
            <person name="Hegedus B."/>
            <person name="Baldrian P."/>
            <person name="Stursova M."/>
            <person name="Weitz H."/>
            <person name="Taylor A."/>
            <person name="Grigoriev I.V."/>
            <person name="Nagy L.G."/>
            <person name="Martin F."/>
            <person name="Kauserud H."/>
        </authorList>
    </citation>
    <scope>NUCLEOTIDE SEQUENCE</scope>
    <source>
        <strain evidence="2">CBHHK067</strain>
    </source>
</reference>
<sequence length="343" mass="38143">MDSAAVEDEFDRLLREEYIPDNFLRAADALEEEALGSSSVILHTGHEPIVDDYDAMFLDDLSPDITMAYDEAERAAFASFNGISSACPESIEALDHDEFDLMLSDDLPHDILLACDAAERAGSLPSAHVSILVSLKLPPSINFRFYAKMDVSRSDRINVLRANPLSRHLRAQYILDVTNSGNAAPKYNQPPRNTTTRRRKERHPGITHIDLKRLLVRPQVPPDSLCSVFIPWLTAIIRSDDESDDGSTPATSPVMVMGSRTLVRPATVSRPVRDLPLPRKMQPLVIPVVQTLSSKRLPSTTAVPISPPLPQPTSDPKPSLKRKATWREEPRAAKKLKPRTHLE</sequence>
<evidence type="ECO:0000256" key="1">
    <source>
        <dbReference type="SAM" id="MobiDB-lite"/>
    </source>
</evidence>
<keyword evidence="3" id="KW-1185">Reference proteome</keyword>
<protein>
    <submittedName>
        <fullName evidence="2">Uncharacterized protein</fullName>
    </submittedName>
</protein>
<gene>
    <name evidence="2" type="ORF">B0H17DRAFT_1215816</name>
</gene>
<dbReference type="Proteomes" id="UP001221757">
    <property type="component" value="Unassembled WGS sequence"/>
</dbReference>
<name>A0AAD7FY94_MYCRO</name>
<feature type="compositionally biased region" description="Basic residues" evidence="1">
    <location>
        <begin position="333"/>
        <end position="343"/>
    </location>
</feature>
<dbReference type="EMBL" id="JARKIE010000389">
    <property type="protein sequence ID" value="KAJ7646124.1"/>
    <property type="molecule type" value="Genomic_DNA"/>
</dbReference>
<feature type="region of interest" description="Disordered" evidence="1">
    <location>
        <begin position="296"/>
        <end position="343"/>
    </location>
</feature>
<comment type="caution">
    <text evidence="2">The sequence shown here is derived from an EMBL/GenBank/DDBJ whole genome shotgun (WGS) entry which is preliminary data.</text>
</comment>